<keyword evidence="2" id="KW-1185">Reference proteome</keyword>
<reference evidence="1 2" key="1">
    <citation type="submission" date="2015-05" db="EMBL/GenBank/DDBJ databases">
        <authorList>
            <person name="Tang B."/>
            <person name="Yu Y."/>
        </authorList>
    </citation>
    <scope>NUCLEOTIDE SEQUENCE [LARGE SCALE GENOMIC DNA]</scope>
    <source>
        <strain evidence="1 2">DSM 7029</strain>
    </source>
</reference>
<organism evidence="1 2">
    <name type="scientific">Caldimonas brevitalea</name>
    <dbReference type="NCBI Taxonomy" id="413882"/>
    <lineage>
        <taxon>Bacteria</taxon>
        <taxon>Pseudomonadati</taxon>
        <taxon>Pseudomonadota</taxon>
        <taxon>Betaproteobacteria</taxon>
        <taxon>Burkholderiales</taxon>
        <taxon>Sphaerotilaceae</taxon>
        <taxon>Caldimonas</taxon>
    </lineage>
</organism>
<dbReference type="KEGG" id="pbh:AAW51_3030"/>
<proteinExistence type="predicted"/>
<accession>A0A0G3BQQ3</accession>
<evidence type="ECO:0000313" key="1">
    <source>
        <dbReference type="EMBL" id="AKJ29721.1"/>
    </source>
</evidence>
<dbReference type="AlphaFoldDB" id="A0A0G3BQQ3"/>
<dbReference type="EMBL" id="CP011371">
    <property type="protein sequence ID" value="AKJ29721.1"/>
    <property type="molecule type" value="Genomic_DNA"/>
</dbReference>
<gene>
    <name evidence="1" type="ORF">AAW51_3030</name>
</gene>
<dbReference type="RefSeq" id="WP_047195267.1">
    <property type="nucleotide sequence ID" value="NZ_CP011371.1"/>
</dbReference>
<sequence>MKLTVGADRLWRDLHVILAAVAAEIEKFDSTLACEVACTSNDAFPVRAYLAVRRSPTGDELAVVVDVQATGDGWSASSDICTDDGAVVAEGPGATGPAQIAESPLEHWAADWVAAVRRFLAEAEGEIRMAAARLS</sequence>
<evidence type="ECO:0000313" key="2">
    <source>
        <dbReference type="Proteomes" id="UP000035352"/>
    </source>
</evidence>
<protein>
    <submittedName>
        <fullName evidence="1">Uncharacterized protein</fullName>
    </submittedName>
</protein>
<dbReference type="Proteomes" id="UP000035352">
    <property type="component" value="Chromosome"/>
</dbReference>
<name>A0A0G3BQQ3_9BURK</name>